<keyword evidence="3" id="KW-0378">Hydrolase</keyword>
<feature type="domain" description="Enoyl-CoA hydratase/isomerase" evidence="4">
    <location>
        <begin position="20"/>
        <end position="337"/>
    </location>
</feature>
<dbReference type="SUPFAM" id="SSF52096">
    <property type="entry name" value="ClpP/crotonase"/>
    <property type="match status" value="1"/>
</dbReference>
<name>A0AAU9J1V5_9CILI</name>
<dbReference type="Gene3D" id="3.90.226.10">
    <property type="entry name" value="2-enoyl-CoA Hydratase, Chain A, domain 1"/>
    <property type="match status" value="1"/>
</dbReference>
<dbReference type="GO" id="GO:0006574">
    <property type="term" value="P:L-valine catabolic process"/>
    <property type="evidence" value="ECO:0007669"/>
    <property type="project" value="TreeGrafter"/>
</dbReference>
<dbReference type="InterPro" id="IPR032259">
    <property type="entry name" value="HIBYL-CoA-H"/>
</dbReference>
<dbReference type="Proteomes" id="UP001162131">
    <property type="component" value="Unassembled WGS sequence"/>
</dbReference>
<comment type="catalytic activity">
    <reaction evidence="1">
        <text>3-hydroxy-2-methylpropanoyl-CoA + H2O = 3-hydroxy-2-methylpropanoate + CoA + H(+)</text>
        <dbReference type="Rhea" id="RHEA:20888"/>
        <dbReference type="ChEBI" id="CHEBI:11805"/>
        <dbReference type="ChEBI" id="CHEBI:15377"/>
        <dbReference type="ChEBI" id="CHEBI:15378"/>
        <dbReference type="ChEBI" id="CHEBI:57287"/>
        <dbReference type="ChEBI" id="CHEBI:57340"/>
        <dbReference type="EC" id="3.1.2.4"/>
    </reaction>
</comment>
<dbReference type="CDD" id="cd06558">
    <property type="entry name" value="crotonase-like"/>
    <property type="match status" value="1"/>
</dbReference>
<keyword evidence="6" id="KW-1185">Reference proteome</keyword>
<sequence length="350" mass="39980">MDSEAADSQVICVDKANTLFIKINRPSALNSWNLEMLQFAHRFLAKAQQERKNLVFYGEGRAFSVGGDILQLLTGQAGVEEVFMSLNASLYIISNLPTTTVTFMDGLTMGGGCGVSWACKIAVATPKTVWAMPESSIGFCPDAGSSYHLSRLSIPELGLYLKLTGERINGADCYFYGLAKYYILEDKEKILQEMREDEDLEKIIKKYHVEPRQKESTIMPIMRDLIYCFNNHIDVETIMYRLRQTNSSWSLKTLKKLEDLCPLSLRIAHEAFKRGKQLSYERCLKMEFNLAAQMLEYRNKNFKEAAEHKFINKNRGRVNWSPNSIEEVGESTIQPYFANQEGIKLLFPRL</sequence>
<dbReference type="PANTHER" id="PTHR43176:SF3">
    <property type="entry name" value="3-HYDROXYISOBUTYRYL-COA HYDROLASE, MITOCHONDRIAL"/>
    <property type="match status" value="1"/>
</dbReference>
<protein>
    <recommendedName>
        <fullName evidence="2">3-hydroxyisobutyryl-CoA hydrolase</fullName>
        <ecNumber evidence="2">3.1.2.4</ecNumber>
    </recommendedName>
</protein>
<organism evidence="5 6">
    <name type="scientific">Blepharisma stoltei</name>
    <dbReference type="NCBI Taxonomy" id="1481888"/>
    <lineage>
        <taxon>Eukaryota</taxon>
        <taxon>Sar</taxon>
        <taxon>Alveolata</taxon>
        <taxon>Ciliophora</taxon>
        <taxon>Postciliodesmatophora</taxon>
        <taxon>Heterotrichea</taxon>
        <taxon>Heterotrichida</taxon>
        <taxon>Blepharismidae</taxon>
        <taxon>Blepharisma</taxon>
    </lineage>
</organism>
<dbReference type="InterPro" id="IPR029045">
    <property type="entry name" value="ClpP/crotonase-like_dom_sf"/>
</dbReference>
<dbReference type="EMBL" id="CAJZBQ010000030">
    <property type="protein sequence ID" value="CAG9322103.1"/>
    <property type="molecule type" value="Genomic_DNA"/>
</dbReference>
<accession>A0AAU9J1V5</accession>
<dbReference type="Pfam" id="PF16113">
    <property type="entry name" value="ECH_2"/>
    <property type="match status" value="1"/>
</dbReference>
<gene>
    <name evidence="5" type="ORF">BSTOLATCC_MIC30483</name>
</gene>
<evidence type="ECO:0000313" key="5">
    <source>
        <dbReference type="EMBL" id="CAG9322103.1"/>
    </source>
</evidence>
<dbReference type="PANTHER" id="PTHR43176">
    <property type="entry name" value="3-HYDROXYISOBUTYRYL-COA HYDROLASE-RELATED"/>
    <property type="match status" value="1"/>
</dbReference>
<evidence type="ECO:0000256" key="2">
    <source>
        <dbReference type="ARBA" id="ARBA00011915"/>
    </source>
</evidence>
<evidence type="ECO:0000256" key="3">
    <source>
        <dbReference type="ARBA" id="ARBA00022801"/>
    </source>
</evidence>
<evidence type="ECO:0000259" key="4">
    <source>
        <dbReference type="Pfam" id="PF16113"/>
    </source>
</evidence>
<dbReference type="AlphaFoldDB" id="A0AAU9J1V5"/>
<evidence type="ECO:0000313" key="6">
    <source>
        <dbReference type="Proteomes" id="UP001162131"/>
    </source>
</evidence>
<dbReference type="GO" id="GO:0003860">
    <property type="term" value="F:3-hydroxyisobutyryl-CoA hydrolase activity"/>
    <property type="evidence" value="ECO:0007669"/>
    <property type="project" value="UniProtKB-EC"/>
</dbReference>
<dbReference type="EC" id="3.1.2.4" evidence="2"/>
<comment type="caution">
    <text evidence="5">The sequence shown here is derived from an EMBL/GenBank/DDBJ whole genome shotgun (WGS) entry which is preliminary data.</text>
</comment>
<reference evidence="5" key="1">
    <citation type="submission" date="2021-09" db="EMBL/GenBank/DDBJ databases">
        <authorList>
            <consortium name="AG Swart"/>
            <person name="Singh M."/>
            <person name="Singh A."/>
            <person name="Seah K."/>
            <person name="Emmerich C."/>
        </authorList>
    </citation>
    <scope>NUCLEOTIDE SEQUENCE</scope>
    <source>
        <strain evidence="5">ATCC30299</strain>
    </source>
</reference>
<proteinExistence type="predicted"/>
<dbReference type="InterPro" id="IPR045004">
    <property type="entry name" value="ECH_dom"/>
</dbReference>
<evidence type="ECO:0000256" key="1">
    <source>
        <dbReference type="ARBA" id="ARBA00001709"/>
    </source>
</evidence>